<evidence type="ECO:0000313" key="4">
    <source>
        <dbReference type="Proteomes" id="UP001605036"/>
    </source>
</evidence>
<dbReference type="AlphaFoldDB" id="A0ABD1XGM7"/>
<evidence type="ECO:0008006" key="5">
    <source>
        <dbReference type="Google" id="ProtNLM"/>
    </source>
</evidence>
<name>A0ABD1XGM7_9MARC</name>
<accession>A0ABD1XGM7</accession>
<evidence type="ECO:0000313" key="3">
    <source>
        <dbReference type="EMBL" id="KAL2608085.1"/>
    </source>
</evidence>
<reference evidence="3 4" key="1">
    <citation type="submission" date="2024-09" db="EMBL/GenBank/DDBJ databases">
        <title>Chromosome-scale assembly of Riccia fluitans.</title>
        <authorList>
            <person name="Paukszto L."/>
            <person name="Sawicki J."/>
            <person name="Karawczyk K."/>
            <person name="Piernik-Szablinska J."/>
            <person name="Szczecinska M."/>
            <person name="Mazdziarz M."/>
        </authorList>
    </citation>
    <scope>NUCLEOTIDE SEQUENCE [LARGE SCALE GENOMIC DNA]</scope>
    <source>
        <strain evidence="3">Rf_01</strain>
        <tissue evidence="3">Aerial parts of the thallus</tissue>
    </source>
</reference>
<keyword evidence="4" id="KW-1185">Reference proteome</keyword>
<sequence length="124" mass="13678">MLVSEAGIMALDFISVSRTRTLLWLFLTGLCVARTAPSDSGSATYPLSGPMDMGPHKGSRLSDDELPRFRNAHVDGDGSSERTRTRASSMYETTRPRSHRYRSTVHTAHSIGSQTYTTTQVEVQ</sequence>
<feature type="region of interest" description="Disordered" evidence="1">
    <location>
        <begin position="35"/>
        <end position="124"/>
    </location>
</feature>
<feature type="chain" id="PRO_5044850682" description="Secreted protein" evidence="2">
    <location>
        <begin position="38"/>
        <end position="124"/>
    </location>
</feature>
<protein>
    <recommendedName>
        <fullName evidence="5">Secreted protein</fullName>
    </recommendedName>
</protein>
<evidence type="ECO:0000256" key="1">
    <source>
        <dbReference type="SAM" id="MobiDB-lite"/>
    </source>
</evidence>
<comment type="caution">
    <text evidence="3">The sequence shown here is derived from an EMBL/GenBank/DDBJ whole genome shotgun (WGS) entry which is preliminary data.</text>
</comment>
<organism evidence="3 4">
    <name type="scientific">Riccia fluitans</name>
    <dbReference type="NCBI Taxonomy" id="41844"/>
    <lineage>
        <taxon>Eukaryota</taxon>
        <taxon>Viridiplantae</taxon>
        <taxon>Streptophyta</taxon>
        <taxon>Embryophyta</taxon>
        <taxon>Marchantiophyta</taxon>
        <taxon>Marchantiopsida</taxon>
        <taxon>Marchantiidae</taxon>
        <taxon>Marchantiales</taxon>
        <taxon>Ricciaceae</taxon>
        <taxon>Riccia</taxon>
    </lineage>
</organism>
<feature type="compositionally biased region" description="Polar residues" evidence="1">
    <location>
        <begin position="104"/>
        <end position="124"/>
    </location>
</feature>
<feature type="signal peptide" evidence="2">
    <location>
        <begin position="1"/>
        <end position="37"/>
    </location>
</feature>
<dbReference type="EMBL" id="JBHFFA010000008">
    <property type="protein sequence ID" value="KAL2608085.1"/>
    <property type="molecule type" value="Genomic_DNA"/>
</dbReference>
<dbReference type="Proteomes" id="UP001605036">
    <property type="component" value="Unassembled WGS sequence"/>
</dbReference>
<keyword evidence="2" id="KW-0732">Signal</keyword>
<gene>
    <name evidence="3" type="ORF">R1flu_026658</name>
</gene>
<evidence type="ECO:0000256" key="2">
    <source>
        <dbReference type="SAM" id="SignalP"/>
    </source>
</evidence>
<proteinExistence type="predicted"/>
<feature type="compositionally biased region" description="Basic and acidic residues" evidence="1">
    <location>
        <begin position="60"/>
        <end position="84"/>
    </location>
</feature>